<dbReference type="Gene3D" id="3.30.1150.10">
    <property type="match status" value="1"/>
</dbReference>
<protein>
    <recommendedName>
        <fullName evidence="2">TonB C-terminal domain-containing protein</fullName>
    </recommendedName>
</protein>
<dbReference type="Pfam" id="PF03544">
    <property type="entry name" value="TonB_C"/>
    <property type="match status" value="1"/>
</dbReference>
<dbReference type="KEGG" id="anp:FK178_10350"/>
<evidence type="ECO:0000259" key="2">
    <source>
        <dbReference type="Pfam" id="PF03544"/>
    </source>
</evidence>
<feature type="domain" description="TonB C-terminal" evidence="2">
    <location>
        <begin position="73"/>
        <end position="133"/>
    </location>
</feature>
<gene>
    <name evidence="3" type="ORF">FK178_10350</name>
</gene>
<reference evidence="3 4" key="1">
    <citation type="submission" date="2019-08" db="EMBL/GenBank/DDBJ databases">
        <title>Antarcticibacterium arcticum sp. nov., a bacterium isolated from marine sediment of the Canadian Beaufort Sea.</title>
        <authorList>
            <person name="Lee Y.M."/>
            <person name="Baek K."/>
            <person name="Lee D.-H."/>
            <person name="Shin S.C."/>
            <person name="Jin Y.K."/>
            <person name="Park Y."/>
        </authorList>
    </citation>
    <scope>NUCLEOTIDE SEQUENCE [LARGE SCALE GENOMIC DNA]</scope>
    <source>
        <strain evidence="3 4">PAMC 28998</strain>
    </source>
</reference>
<dbReference type="OrthoDB" id="1451758at2"/>
<keyword evidence="1" id="KW-0732">Signal</keyword>
<proteinExistence type="predicted"/>
<dbReference type="InterPro" id="IPR037682">
    <property type="entry name" value="TonB_C"/>
</dbReference>
<feature type="signal peptide" evidence="1">
    <location>
        <begin position="1"/>
        <end position="20"/>
    </location>
</feature>
<dbReference type="SUPFAM" id="SSF74653">
    <property type="entry name" value="TolA/TonB C-terminal domain"/>
    <property type="match status" value="1"/>
</dbReference>
<dbReference type="GO" id="GO:0055085">
    <property type="term" value="P:transmembrane transport"/>
    <property type="evidence" value="ECO:0007669"/>
    <property type="project" value="InterPro"/>
</dbReference>
<dbReference type="Proteomes" id="UP000321954">
    <property type="component" value="Chromosome"/>
</dbReference>
<organism evidence="3 4">
    <name type="scientific">Antarcticibacterium arcticum</name>
    <dbReference type="NCBI Taxonomy" id="2585771"/>
    <lineage>
        <taxon>Bacteria</taxon>
        <taxon>Pseudomonadati</taxon>
        <taxon>Bacteroidota</taxon>
        <taxon>Flavobacteriia</taxon>
        <taxon>Flavobacteriales</taxon>
        <taxon>Flavobacteriaceae</taxon>
        <taxon>Antarcticibacterium</taxon>
    </lineage>
</organism>
<evidence type="ECO:0000313" key="4">
    <source>
        <dbReference type="Proteomes" id="UP000321954"/>
    </source>
</evidence>
<sequence>MKIKFLLLSLCLFICSNLQAQTETYTLTEVDNAPVIGDCEEEDPKVCFENNLKTHISTTMKVVNLNSGIGTKAYAQFEISETGKVENIQVRSYDKKLTKETERILKKLKIKEAATKNGKKVKMRHTVPVSFNLIVF</sequence>
<dbReference type="RefSeq" id="WP_146834536.1">
    <property type="nucleotide sequence ID" value="NZ_CP042476.1"/>
</dbReference>
<keyword evidence="4" id="KW-1185">Reference proteome</keyword>
<accession>A0A5B8YLJ6</accession>
<dbReference type="EMBL" id="CP042476">
    <property type="protein sequence ID" value="QED38098.1"/>
    <property type="molecule type" value="Genomic_DNA"/>
</dbReference>
<evidence type="ECO:0000256" key="1">
    <source>
        <dbReference type="SAM" id="SignalP"/>
    </source>
</evidence>
<feature type="chain" id="PRO_5022792650" description="TonB C-terminal domain-containing protein" evidence="1">
    <location>
        <begin position="21"/>
        <end position="136"/>
    </location>
</feature>
<dbReference type="AlphaFoldDB" id="A0A5B8YLJ6"/>
<name>A0A5B8YLJ6_9FLAO</name>
<evidence type="ECO:0000313" key="3">
    <source>
        <dbReference type="EMBL" id="QED38098.1"/>
    </source>
</evidence>